<dbReference type="Proteomes" id="UP000296862">
    <property type="component" value="Chromosome"/>
</dbReference>
<keyword evidence="5" id="KW-0812">Transmembrane</keyword>
<sequence>MFIRKFKDGNPFTMKNNLQSFTLIFILLFGFTSVAQQKKWTIQECVEYALKNNISIKQSELDVKLADIDKKAAIGSFFPNLNASGSHSWSIGANINPVTNARENQTTQFTQVGLSSSVDIYNGLQNQNRLRRAKIAQLAAQYQLTKMQDDISLYVANAYLDILFNRENLKVQQSQLANDEKQLKRSQELVDAGMVPRGDLLDMKATVAADNQRLVAAENALLISRLSLAQLLRLEDFKDFDIADVEIEPTPSPVMAETPEAIVAKANEVRVEIKIAKANLDIAQRDIKIAKGALQPSLSFGYNFGTNASYSDRVSGFILDTANPTTVIGQVEGTGQNVIQPNYIPTFGKPAPISDQFSDNKGHNFGLQLNVPIFNGFSGRNNVERSKVAYEKSKNAFDQAKIDLETNVYKAITDTKGALNTYEASIATTEARQEAFNYAKEKYAVGMMNAFDYNQAQTLYINSQSDVIRAKYDYIFKMKVVELYFGIPIIQKQ</sequence>
<evidence type="ECO:0000256" key="1">
    <source>
        <dbReference type="ARBA" id="ARBA00004442"/>
    </source>
</evidence>
<keyword evidence="6" id="KW-0472">Membrane</keyword>
<dbReference type="Gene3D" id="1.20.1600.10">
    <property type="entry name" value="Outer membrane efflux proteins (OEP)"/>
    <property type="match status" value="1"/>
</dbReference>
<dbReference type="InterPro" id="IPR051906">
    <property type="entry name" value="TolC-like"/>
</dbReference>
<dbReference type="Pfam" id="PF02321">
    <property type="entry name" value="OEP"/>
    <property type="match status" value="2"/>
</dbReference>
<keyword evidence="9" id="KW-1185">Reference proteome</keyword>
<evidence type="ECO:0000256" key="5">
    <source>
        <dbReference type="ARBA" id="ARBA00022692"/>
    </source>
</evidence>
<keyword evidence="3" id="KW-0813">Transport</keyword>
<accession>A0A4P7PPZ1</accession>
<comment type="similarity">
    <text evidence="2">Belongs to the outer membrane factor (OMF) (TC 1.B.17) family.</text>
</comment>
<evidence type="ECO:0000256" key="3">
    <source>
        <dbReference type="ARBA" id="ARBA00022448"/>
    </source>
</evidence>
<dbReference type="SUPFAM" id="SSF56954">
    <property type="entry name" value="Outer membrane efflux proteins (OEP)"/>
    <property type="match status" value="1"/>
</dbReference>
<keyword evidence="4" id="KW-1134">Transmembrane beta strand</keyword>
<evidence type="ECO:0000313" key="9">
    <source>
        <dbReference type="Proteomes" id="UP000296862"/>
    </source>
</evidence>
<organism evidence="8 9">
    <name type="scientific">Flavobacterium sangjuense</name>
    <dbReference type="NCBI Taxonomy" id="2518177"/>
    <lineage>
        <taxon>Bacteria</taxon>
        <taxon>Pseudomonadati</taxon>
        <taxon>Bacteroidota</taxon>
        <taxon>Flavobacteriia</taxon>
        <taxon>Flavobacteriales</taxon>
        <taxon>Flavobacteriaceae</taxon>
        <taxon>Flavobacterium</taxon>
    </lineage>
</organism>
<evidence type="ECO:0000256" key="2">
    <source>
        <dbReference type="ARBA" id="ARBA00007613"/>
    </source>
</evidence>
<protein>
    <recommendedName>
        <fullName evidence="10">Outer membrane protein TolC</fullName>
    </recommendedName>
</protein>
<dbReference type="PANTHER" id="PTHR30026">
    <property type="entry name" value="OUTER MEMBRANE PROTEIN TOLC"/>
    <property type="match status" value="1"/>
</dbReference>
<evidence type="ECO:0000256" key="6">
    <source>
        <dbReference type="ARBA" id="ARBA00023136"/>
    </source>
</evidence>
<dbReference type="AlphaFoldDB" id="A0A4P7PPZ1"/>
<evidence type="ECO:0000256" key="4">
    <source>
        <dbReference type="ARBA" id="ARBA00022452"/>
    </source>
</evidence>
<evidence type="ECO:0000256" key="7">
    <source>
        <dbReference type="ARBA" id="ARBA00023237"/>
    </source>
</evidence>
<dbReference type="GO" id="GO:1990281">
    <property type="term" value="C:efflux pump complex"/>
    <property type="evidence" value="ECO:0007669"/>
    <property type="project" value="TreeGrafter"/>
</dbReference>
<dbReference type="KEGG" id="fsn:GS03_00290"/>
<dbReference type="GO" id="GO:0015562">
    <property type="term" value="F:efflux transmembrane transporter activity"/>
    <property type="evidence" value="ECO:0007669"/>
    <property type="project" value="InterPro"/>
</dbReference>
<keyword evidence="7" id="KW-0998">Cell outer membrane</keyword>
<proteinExistence type="inferred from homology"/>
<dbReference type="PANTHER" id="PTHR30026:SF20">
    <property type="entry name" value="OUTER MEMBRANE PROTEIN TOLC"/>
    <property type="match status" value="1"/>
</dbReference>
<evidence type="ECO:0008006" key="10">
    <source>
        <dbReference type="Google" id="ProtNLM"/>
    </source>
</evidence>
<comment type="subcellular location">
    <subcellularLocation>
        <location evidence="1">Cell outer membrane</location>
    </subcellularLocation>
</comment>
<reference evidence="8 9" key="1">
    <citation type="submission" date="2019-04" db="EMBL/GenBank/DDBJ databases">
        <title>Flavobacterium sp. GS03.</title>
        <authorList>
            <person name="Kim H."/>
        </authorList>
    </citation>
    <scope>NUCLEOTIDE SEQUENCE [LARGE SCALE GENOMIC DNA]</scope>
    <source>
        <strain evidence="8 9">GS03</strain>
    </source>
</reference>
<gene>
    <name evidence="8" type="ORF">GS03_00290</name>
</gene>
<dbReference type="EMBL" id="CP038810">
    <property type="protein sequence ID" value="QBZ96808.1"/>
    <property type="molecule type" value="Genomic_DNA"/>
</dbReference>
<dbReference type="GO" id="GO:0009279">
    <property type="term" value="C:cell outer membrane"/>
    <property type="evidence" value="ECO:0007669"/>
    <property type="project" value="UniProtKB-SubCell"/>
</dbReference>
<dbReference type="InterPro" id="IPR003423">
    <property type="entry name" value="OMP_efflux"/>
</dbReference>
<name>A0A4P7PPZ1_9FLAO</name>
<dbReference type="GO" id="GO:0015288">
    <property type="term" value="F:porin activity"/>
    <property type="evidence" value="ECO:0007669"/>
    <property type="project" value="TreeGrafter"/>
</dbReference>
<evidence type="ECO:0000313" key="8">
    <source>
        <dbReference type="EMBL" id="QBZ96808.1"/>
    </source>
</evidence>